<protein>
    <submittedName>
        <fullName evidence="1">Uncharacterized protein</fullName>
    </submittedName>
</protein>
<dbReference type="AlphaFoldDB" id="A0A5D2LUS8"/>
<evidence type="ECO:0000313" key="2">
    <source>
        <dbReference type="Proteomes" id="UP000322667"/>
    </source>
</evidence>
<name>A0A5D2LUS8_GOSTO</name>
<dbReference type="EMBL" id="CM017624">
    <property type="protein sequence ID" value="TYH82809.1"/>
    <property type="molecule type" value="Genomic_DNA"/>
</dbReference>
<gene>
    <name evidence="1" type="ORF">ES332_D02G087200v1</name>
</gene>
<organism evidence="1 2">
    <name type="scientific">Gossypium tomentosum</name>
    <name type="common">Hawaiian cotton</name>
    <name type="synonym">Gossypium sandvicense</name>
    <dbReference type="NCBI Taxonomy" id="34277"/>
    <lineage>
        <taxon>Eukaryota</taxon>
        <taxon>Viridiplantae</taxon>
        <taxon>Streptophyta</taxon>
        <taxon>Embryophyta</taxon>
        <taxon>Tracheophyta</taxon>
        <taxon>Spermatophyta</taxon>
        <taxon>Magnoliopsida</taxon>
        <taxon>eudicotyledons</taxon>
        <taxon>Gunneridae</taxon>
        <taxon>Pentapetalae</taxon>
        <taxon>rosids</taxon>
        <taxon>malvids</taxon>
        <taxon>Malvales</taxon>
        <taxon>Malvaceae</taxon>
        <taxon>Malvoideae</taxon>
        <taxon>Gossypium</taxon>
    </lineage>
</organism>
<evidence type="ECO:0000313" key="1">
    <source>
        <dbReference type="EMBL" id="TYH82809.1"/>
    </source>
</evidence>
<proteinExistence type="predicted"/>
<reference evidence="1 2" key="1">
    <citation type="submission" date="2019-07" db="EMBL/GenBank/DDBJ databases">
        <title>WGS assembly of Gossypium tomentosum.</title>
        <authorList>
            <person name="Chen Z.J."/>
            <person name="Sreedasyam A."/>
            <person name="Ando A."/>
            <person name="Song Q."/>
            <person name="De L."/>
            <person name="Hulse-Kemp A."/>
            <person name="Ding M."/>
            <person name="Ye W."/>
            <person name="Kirkbride R."/>
            <person name="Jenkins J."/>
            <person name="Plott C."/>
            <person name="Lovell J."/>
            <person name="Lin Y.-M."/>
            <person name="Vaughn R."/>
            <person name="Liu B."/>
            <person name="Li W."/>
            <person name="Simpson S."/>
            <person name="Scheffler B."/>
            <person name="Saski C."/>
            <person name="Grover C."/>
            <person name="Hu G."/>
            <person name="Conover J."/>
            <person name="Carlson J."/>
            <person name="Shu S."/>
            <person name="Boston L."/>
            <person name="Williams M."/>
            <person name="Peterson D."/>
            <person name="Mcgee K."/>
            <person name="Jones D."/>
            <person name="Wendel J."/>
            <person name="Stelly D."/>
            <person name="Grimwood J."/>
            <person name="Schmutz J."/>
        </authorList>
    </citation>
    <scope>NUCLEOTIDE SEQUENCE [LARGE SCALE GENOMIC DNA]</scope>
    <source>
        <strain evidence="1">7179.01</strain>
    </source>
</reference>
<dbReference type="Proteomes" id="UP000322667">
    <property type="component" value="Chromosome D02"/>
</dbReference>
<sequence>MLVFDRKRTNYQNFELSKHILDEMIQTCLLPRGIPLPLCINRLFYLYIYGRGAHSILLQIWESKKFIKPYWEKM</sequence>
<accession>A0A5D2LUS8</accession>
<keyword evidence="2" id="KW-1185">Reference proteome</keyword>